<dbReference type="PROSITE" id="PS51257">
    <property type="entry name" value="PROKAR_LIPOPROTEIN"/>
    <property type="match status" value="1"/>
</dbReference>
<name>A0AAT9H786_9FLAO</name>
<reference evidence="1" key="1">
    <citation type="submission" date="2024-05" db="EMBL/GenBank/DDBJ databases">
        <title>Whole-Genome Sequence of CFS9, a Potential Fish Probiotic Isolated from the Body Surface of Silurus asotus.</title>
        <authorList>
            <person name="Kojima M."/>
            <person name="Tobioka K."/>
            <person name="Yokota K."/>
            <person name="Nakatani H."/>
            <person name="Hori K."/>
            <person name="Tamaru Y."/>
            <person name="Okazaki F."/>
        </authorList>
    </citation>
    <scope>NUCLEOTIDE SEQUENCE</scope>
    <source>
        <strain evidence="1">CFS9</strain>
    </source>
</reference>
<dbReference type="AlphaFoldDB" id="A0AAT9H786"/>
<proteinExistence type="predicted"/>
<protein>
    <recommendedName>
        <fullName evidence="2">Lipoprotein</fullName>
    </recommendedName>
</protein>
<dbReference type="EMBL" id="AP031573">
    <property type="protein sequence ID" value="BFM45347.1"/>
    <property type="molecule type" value="Genomic_DNA"/>
</dbReference>
<accession>A0AAT9H786</accession>
<evidence type="ECO:0008006" key="2">
    <source>
        <dbReference type="Google" id="ProtNLM"/>
    </source>
</evidence>
<gene>
    <name evidence="1" type="ORF">CFS9_39880</name>
</gene>
<organism evidence="1">
    <name type="scientific">Flavobacterium sp. CFS9</name>
    <dbReference type="NCBI Taxonomy" id="3143118"/>
    <lineage>
        <taxon>Bacteria</taxon>
        <taxon>Pseudomonadati</taxon>
        <taxon>Bacteroidota</taxon>
        <taxon>Flavobacteriia</taxon>
        <taxon>Flavobacteriales</taxon>
        <taxon>Flavobacteriaceae</taxon>
        <taxon>Flavobacterium</taxon>
    </lineage>
</organism>
<evidence type="ECO:0000313" key="1">
    <source>
        <dbReference type="EMBL" id="BFM45347.1"/>
    </source>
</evidence>
<sequence>MVCKKIMSSVFFSVLVFACQNKNSLDSTLKKKSVSKAINKETAPLQSATLKKDTLGPEITEFLENYNYVIQYEAVGFLNPDNFKDKVLILQEDEESKSFARITLILLGSKQGFELYKKSYTIMPPEYNADNYKNFDVEDVTIENNKILFDLSAVGPNGHISFEFTFQNNDLQLQEFTGYFMGAGSHTEYTYKPKNQTTGTLEETVINTMEDDMPSTTKAYGIKLKSPADFENFDYDKFLNEIIQQTN</sequence>